<dbReference type="PANTHER" id="PTHR31446">
    <property type="entry name" value="ACID PHOSPHATASE/VANADIUM-DEPENDENT HALOPEROXIDASE-RELATED PROTEIN"/>
    <property type="match status" value="1"/>
</dbReference>
<dbReference type="Pfam" id="PF02681">
    <property type="entry name" value="DUF212"/>
    <property type="match status" value="1"/>
</dbReference>
<dbReference type="Proteomes" id="UP000515847">
    <property type="component" value="Chromosome"/>
</dbReference>
<sequence>MQDFFHGIANNHVFKVTFSAWIIAQILKVITTVFVHGKLDLMRSVGAGGMPSAHSALVTALAVSIGQDLGWDSPIFAMALAFAAIVMYDAAGVRRAAGKQAEVINQIISDIYHGTQISEERLKELIGHTPFEVLMGALLGLLVGLFF</sequence>
<evidence type="ECO:0000256" key="1">
    <source>
        <dbReference type="SAM" id="Phobius"/>
    </source>
</evidence>
<dbReference type="OrthoDB" id="9792681at2"/>
<dbReference type="KEGG" id="tfr:BR63_03945"/>
<feature type="transmembrane region" description="Helical" evidence="1">
    <location>
        <begin position="73"/>
        <end position="91"/>
    </location>
</feature>
<feature type="transmembrane region" description="Helical" evidence="1">
    <location>
        <begin position="12"/>
        <end position="35"/>
    </location>
</feature>
<organism evidence="2 3">
    <name type="scientific">Thermanaerosceptrum fracticalcis</name>
    <dbReference type="NCBI Taxonomy" id="1712410"/>
    <lineage>
        <taxon>Bacteria</taxon>
        <taxon>Bacillati</taxon>
        <taxon>Bacillota</taxon>
        <taxon>Clostridia</taxon>
        <taxon>Eubacteriales</taxon>
        <taxon>Peptococcaceae</taxon>
        <taxon>Thermanaerosceptrum</taxon>
    </lineage>
</organism>
<accession>A0A7G6E0D8</accession>
<dbReference type="EMBL" id="CP045798">
    <property type="protein sequence ID" value="QNB45542.1"/>
    <property type="molecule type" value="Genomic_DNA"/>
</dbReference>
<evidence type="ECO:0000313" key="3">
    <source>
        <dbReference type="Proteomes" id="UP000515847"/>
    </source>
</evidence>
<reference evidence="2 3" key="1">
    <citation type="journal article" date="2019" name="Front. Microbiol.">
        <title>Thermoanaerosceptrum fracticalcis gen. nov. sp. nov., a Novel Fumarate-Fermenting Microorganism From a Deep Fractured Carbonate Aquifer of the US Great Basin.</title>
        <authorList>
            <person name="Hamilton-Brehm S.D."/>
            <person name="Stewart L.E."/>
            <person name="Zavarin M."/>
            <person name="Caldwell M."/>
            <person name="Lawson P.A."/>
            <person name="Onstott T.C."/>
            <person name="Grzymski J."/>
            <person name="Neveux I."/>
            <person name="Lollar B.S."/>
            <person name="Russell C.E."/>
            <person name="Moser D.P."/>
        </authorList>
    </citation>
    <scope>NUCLEOTIDE SEQUENCE [LARGE SCALE GENOMIC DNA]</scope>
    <source>
        <strain evidence="2 3">DRI-13</strain>
    </source>
</reference>
<keyword evidence="1" id="KW-0812">Transmembrane</keyword>
<dbReference type="RefSeq" id="WP_034421464.1">
    <property type="nucleotide sequence ID" value="NZ_CP045798.1"/>
</dbReference>
<keyword evidence="1" id="KW-1133">Transmembrane helix</keyword>
<protein>
    <submittedName>
        <fullName evidence="2">Divergent PAP2 family protein</fullName>
    </submittedName>
</protein>
<dbReference type="PANTHER" id="PTHR31446:SF29">
    <property type="entry name" value="ACID PHOSPHATASE_VANADIUM-DEPENDENT HALOPEROXIDASE-RELATED PROTEIN"/>
    <property type="match status" value="1"/>
</dbReference>
<evidence type="ECO:0000313" key="2">
    <source>
        <dbReference type="EMBL" id="QNB45542.1"/>
    </source>
</evidence>
<gene>
    <name evidence="2" type="ORF">BR63_03945</name>
</gene>
<dbReference type="InterPro" id="IPR003832">
    <property type="entry name" value="DUF212"/>
</dbReference>
<keyword evidence="3" id="KW-1185">Reference proteome</keyword>
<keyword evidence="1" id="KW-0472">Membrane</keyword>
<proteinExistence type="predicted"/>
<name>A0A7G6E0D8_THEFR</name>
<dbReference type="AlphaFoldDB" id="A0A7G6E0D8"/>